<dbReference type="SUPFAM" id="SSF51905">
    <property type="entry name" value="FAD/NAD(P)-binding domain"/>
    <property type="match status" value="1"/>
</dbReference>
<dbReference type="PANTHER" id="PTHR43734:SF7">
    <property type="entry name" value="4,4'-DIAPONEUROSPORENE OXYGENASE"/>
    <property type="match status" value="1"/>
</dbReference>
<keyword evidence="5" id="KW-1185">Reference proteome</keyword>
<dbReference type="Gene3D" id="3.50.50.60">
    <property type="entry name" value="FAD/NAD(P)-binding domain"/>
    <property type="match status" value="1"/>
</dbReference>
<feature type="signal peptide" evidence="2">
    <location>
        <begin position="1"/>
        <end position="20"/>
    </location>
</feature>
<sequence length="460" mass="51611">MVRLSTIFHSLVGFSLTATALPSSTNRTLEETITCDVCIIGGGSSGTYAAIRLKDAGKHVVVVERNSLLGGHTETFYLPDGRHVDYGVEGVFNDQVSRDYFTRLGVKWKKLVPLNKRTDYVDFTTGERVNPPTGILETVVATILYRTAIKQYTFLDKGVYDLPDPVPEDLLRPFGEFVKQRSLEAAIQMVFFFAQNVGNLLEMPTLYALQNFGVPHVDALVQGYITPFNGMYELYRKAGAILGSDVLFQTMVAEMKRSDSGVELTVEHENGTRKLIKAKKLLITIPPTMEKVRDFDLDETETGLFKKWFWRTYYIAVLNNTGLPDAIYVSNADPGTGPGNLPRMPFDYLLQYMGVPGYPTSKIVGDMNFTAEEAKQLVLSDFCRMKSKATYPIEDPHIVVFGDHSPETLMVTPEEIHNGYYRKLYALQGKRSTYYTGLSFCSDYSSLIWAYTDTVVESMG</sequence>
<dbReference type="Proteomes" id="UP000247810">
    <property type="component" value="Unassembled WGS sequence"/>
</dbReference>
<dbReference type="STRING" id="1448320.A0A319DST3"/>
<protein>
    <submittedName>
        <fullName evidence="4">NADPH-dependent FMN reductase Lot6</fullName>
    </submittedName>
</protein>
<keyword evidence="1" id="KW-0560">Oxidoreductase</keyword>
<dbReference type="Gene3D" id="3.30.70.1990">
    <property type="match status" value="1"/>
</dbReference>
<dbReference type="InterPro" id="IPR002937">
    <property type="entry name" value="Amino_oxidase"/>
</dbReference>
<evidence type="ECO:0000259" key="3">
    <source>
        <dbReference type="Pfam" id="PF01593"/>
    </source>
</evidence>
<dbReference type="AlphaFoldDB" id="A0A319DST3"/>
<dbReference type="PANTHER" id="PTHR43734">
    <property type="entry name" value="PHYTOENE DESATURASE"/>
    <property type="match status" value="1"/>
</dbReference>
<evidence type="ECO:0000313" key="5">
    <source>
        <dbReference type="Proteomes" id="UP000247810"/>
    </source>
</evidence>
<reference evidence="4 5" key="1">
    <citation type="submission" date="2018-02" db="EMBL/GenBank/DDBJ databases">
        <title>The genomes of Aspergillus section Nigri reveals drivers in fungal speciation.</title>
        <authorList>
            <consortium name="DOE Joint Genome Institute"/>
            <person name="Vesth T.C."/>
            <person name="Nybo J."/>
            <person name="Theobald S."/>
            <person name="Brandl J."/>
            <person name="Frisvad J.C."/>
            <person name="Nielsen K.F."/>
            <person name="Lyhne E.K."/>
            <person name="Kogle M.E."/>
            <person name="Kuo A."/>
            <person name="Riley R."/>
            <person name="Clum A."/>
            <person name="Nolan M."/>
            <person name="Lipzen A."/>
            <person name="Salamov A."/>
            <person name="Henrissat B."/>
            <person name="Wiebenga A."/>
            <person name="De vries R.P."/>
            <person name="Grigoriev I.V."/>
            <person name="Mortensen U.H."/>
            <person name="Andersen M.R."/>
            <person name="Baker S.E."/>
        </authorList>
    </citation>
    <scope>NUCLEOTIDE SEQUENCE [LARGE SCALE GENOMIC DNA]</scope>
    <source>
        <strain evidence="4 5">CBS 707.79</strain>
    </source>
</reference>
<accession>A0A319DST3</accession>
<dbReference type="Gene3D" id="1.10.405.20">
    <property type="match status" value="1"/>
</dbReference>
<dbReference type="OrthoDB" id="68575at2759"/>
<feature type="chain" id="PRO_5016259421" evidence="2">
    <location>
        <begin position="21"/>
        <end position="460"/>
    </location>
</feature>
<dbReference type="Pfam" id="PF01593">
    <property type="entry name" value="Amino_oxidase"/>
    <property type="match status" value="1"/>
</dbReference>
<keyword evidence="2" id="KW-0732">Signal</keyword>
<feature type="domain" description="Amine oxidase" evidence="3">
    <location>
        <begin position="46"/>
        <end position="288"/>
    </location>
</feature>
<evidence type="ECO:0000256" key="1">
    <source>
        <dbReference type="ARBA" id="ARBA00023002"/>
    </source>
</evidence>
<dbReference type="VEuPathDB" id="FungiDB:BO71DRAFT_452323"/>
<dbReference type="EMBL" id="KZ825955">
    <property type="protein sequence ID" value="PYH91138.1"/>
    <property type="molecule type" value="Genomic_DNA"/>
</dbReference>
<dbReference type="GO" id="GO:0016491">
    <property type="term" value="F:oxidoreductase activity"/>
    <property type="evidence" value="ECO:0007669"/>
    <property type="project" value="UniProtKB-KW"/>
</dbReference>
<organism evidence="4 5">
    <name type="scientific">Aspergillus ellipticus CBS 707.79</name>
    <dbReference type="NCBI Taxonomy" id="1448320"/>
    <lineage>
        <taxon>Eukaryota</taxon>
        <taxon>Fungi</taxon>
        <taxon>Dikarya</taxon>
        <taxon>Ascomycota</taxon>
        <taxon>Pezizomycotina</taxon>
        <taxon>Eurotiomycetes</taxon>
        <taxon>Eurotiomycetidae</taxon>
        <taxon>Eurotiales</taxon>
        <taxon>Aspergillaceae</taxon>
        <taxon>Aspergillus</taxon>
        <taxon>Aspergillus subgen. Circumdati</taxon>
    </lineage>
</organism>
<dbReference type="InterPro" id="IPR036188">
    <property type="entry name" value="FAD/NAD-bd_sf"/>
</dbReference>
<gene>
    <name evidence="4" type="ORF">BO71DRAFT_452323</name>
</gene>
<evidence type="ECO:0000313" key="4">
    <source>
        <dbReference type="EMBL" id="PYH91138.1"/>
    </source>
</evidence>
<name>A0A319DST3_9EURO</name>
<evidence type="ECO:0000256" key="2">
    <source>
        <dbReference type="SAM" id="SignalP"/>
    </source>
</evidence>
<proteinExistence type="predicted"/>